<dbReference type="PANTHER" id="PTHR33050">
    <property type="entry name" value="REVERSE TRANSCRIPTASE DOMAIN-CONTAINING PROTEIN"/>
    <property type="match status" value="1"/>
</dbReference>
<feature type="region of interest" description="Disordered" evidence="2">
    <location>
        <begin position="549"/>
        <end position="580"/>
    </location>
</feature>
<protein>
    <recommendedName>
        <fullName evidence="5">Reverse transcriptase domain-containing protein</fullName>
    </recommendedName>
</protein>
<proteinExistence type="predicted"/>
<sequence length="1543" mass="168679">MDLAPPAPPMATSFSGLYNDASKDPFCVNGSYDDYLAPFNINAAGGVHDTPETVRNRLAAAANQRLPVALALLVEGRLRPYFLPFRREQAMGAPPHPATDGKLFAYDGELVSGQGPLAEIPNSCFNLSPVVVAPTTASIATQLAADPHLQLVGPYAVGDADTVELRSRNVIAIPNKYVGLFLSQPNGVPPRYYFNTILPLIEADGMGPTCLPLTTFCQIAFTRSAPGGISHLQIVEPTPPGRHVPLLTQAVEMLHHHLPALAARGGQPFDLQPLVNTIVAGQHQRQADQAQARADKLQKETVEAWLGPENFQRLLKYCGVAREADLAPLWPALAKANSKDRLGILQGKVANEFLAMGATYEKYTPNLYLLTELISLRWPMLNPDALDSGALGNAFLFTDSDVESEQNISRQIGIISSGGAAPSLADAQQLLKMKLNLPGPDDSIRAVRRLHAVCRAVLPVAHPLTSFLGQHYAAMRSFDPGWQTYATPVAEYRSLKGVFHLQWLSLRLTKYFAQHDQNMPVVFAPDPNAIIDTTATIASTVASTISSLSGSTVQPTATPSASVGAASGNTSRAGGSGSRVENTHFNEALFGTYRTSSVKSKALRLKVERGQCNTLCPHTTDHIAYSTDEYAPLVACYPLATSTESSSAPTKRTAPAPSSPPAPKRAALHLAQSVPHEIGELIARDVRLLQRLGWRGLIAHRRPTGDFSALDNVHHPARRLLQHYKLHGAPVKFSTAPWSQTQVMRALARGPHKSCQDHLSFLQDEFVNMIHKGQWIVLPYSAVRDLPGLRVSPPGVVPQRERRPRWICDYSWSQVNEDTLPLAAVEAMQFGHALDRILREILLADPAQGPIYLLKLDISDGFYRIGLAVDDIPKLGVAFPALPHQETLIAFPLVLPMGWTNSPPIFSTATETIADLANTRLVAGAPAHPHPLDDLAESIQSLAPLPPTCPSHVPSIPRDPALPRLGERLSYIDVFVDDFVGIAQDAPDSSSNRRRVRRILLHAVDDVFRPLKPNDSPTRQEPVSLSKLRKGDCSWSTMKSVLGWIIDTSTLTIHLPSHRAARLAEILASIPRTQRRTSITKWHKVLGELRSMSLALPGSRNIFSTMQNALTSRTKGRVALHKGVHDALDDFRWLHRHISTRPTRIAELVPLQPVAEGHHDASATGAGGIWFPSPSLTPRTGYTNTSPLAWRFRWPHDVVNKIVTDANPHGSITNSDLELAGGLLHLDALAHCFDIRERTVLSKGDNLSTTFWERKGSTTTNSPPAYLLPHWMSTLDADTASRFSSDIRVAQDTVLQGVSPGRAAGIATAWGKWIEFTHDLGLDPFLQTFQDKIPFLQVFAQRVHSGDLAANGNPIRSRSVEDYIRGVAQTFLHSAPLEQIRQARFASLTFTTQKNGVRGEVIGLACSGDPFLCPVKALVRRVLYLRQHAAAPDTPIARVFNSVQSVTSSTITSCIREAVAFLGPDLGFLPSDVSARCLRAAGAMALLLAQVDPDVIRLIGRWRSDEMLRYLHVQAYPLMRDYARRMLSSADYTLIPNHLVPQR</sequence>
<dbReference type="Proteomes" id="UP001530377">
    <property type="component" value="Unassembled WGS sequence"/>
</dbReference>
<dbReference type="EMBL" id="JALLPB020000136">
    <property type="protein sequence ID" value="KAL3816704.1"/>
    <property type="molecule type" value="Genomic_DNA"/>
</dbReference>
<feature type="compositionally biased region" description="Low complexity" evidence="2">
    <location>
        <begin position="645"/>
        <end position="656"/>
    </location>
</feature>
<feature type="compositionally biased region" description="Polar residues" evidence="2">
    <location>
        <begin position="553"/>
        <end position="580"/>
    </location>
</feature>
<keyword evidence="4" id="KW-1185">Reference proteome</keyword>
<evidence type="ECO:0000256" key="2">
    <source>
        <dbReference type="SAM" id="MobiDB-lite"/>
    </source>
</evidence>
<name>A0ABD3RWU0_9STRA</name>
<accession>A0ABD3RWU0</accession>
<dbReference type="InterPro" id="IPR043502">
    <property type="entry name" value="DNA/RNA_pol_sf"/>
</dbReference>
<comment type="caution">
    <text evidence="3">The sequence shown here is derived from an EMBL/GenBank/DDBJ whole genome shotgun (WGS) entry which is preliminary data.</text>
</comment>
<dbReference type="Gene3D" id="1.10.443.10">
    <property type="entry name" value="Intergrase catalytic core"/>
    <property type="match status" value="1"/>
</dbReference>
<dbReference type="InterPro" id="IPR011010">
    <property type="entry name" value="DNA_brk_join_enz"/>
</dbReference>
<dbReference type="InterPro" id="IPR013762">
    <property type="entry name" value="Integrase-like_cat_sf"/>
</dbReference>
<evidence type="ECO:0000313" key="3">
    <source>
        <dbReference type="EMBL" id="KAL3816704.1"/>
    </source>
</evidence>
<feature type="region of interest" description="Disordered" evidence="2">
    <location>
        <begin position="643"/>
        <end position="666"/>
    </location>
</feature>
<dbReference type="PANTHER" id="PTHR33050:SF7">
    <property type="entry name" value="RIBONUCLEASE H"/>
    <property type="match status" value="1"/>
</dbReference>
<evidence type="ECO:0000256" key="1">
    <source>
        <dbReference type="ARBA" id="ARBA00023172"/>
    </source>
</evidence>
<keyword evidence="1" id="KW-0233">DNA recombination</keyword>
<reference evidence="3 4" key="1">
    <citation type="submission" date="2024-10" db="EMBL/GenBank/DDBJ databases">
        <title>Updated reference genomes for cyclostephanoid diatoms.</title>
        <authorList>
            <person name="Roberts W.R."/>
            <person name="Alverson A.J."/>
        </authorList>
    </citation>
    <scope>NUCLEOTIDE SEQUENCE [LARGE SCALE GENOMIC DNA]</scope>
    <source>
        <strain evidence="3 4">AJA228-03</strain>
    </source>
</reference>
<organism evidence="3 4">
    <name type="scientific">Cyclostephanos tholiformis</name>
    <dbReference type="NCBI Taxonomy" id="382380"/>
    <lineage>
        <taxon>Eukaryota</taxon>
        <taxon>Sar</taxon>
        <taxon>Stramenopiles</taxon>
        <taxon>Ochrophyta</taxon>
        <taxon>Bacillariophyta</taxon>
        <taxon>Coscinodiscophyceae</taxon>
        <taxon>Thalassiosirophycidae</taxon>
        <taxon>Stephanodiscales</taxon>
        <taxon>Stephanodiscaceae</taxon>
        <taxon>Cyclostephanos</taxon>
    </lineage>
</organism>
<dbReference type="GO" id="GO:0006310">
    <property type="term" value="P:DNA recombination"/>
    <property type="evidence" value="ECO:0007669"/>
    <property type="project" value="UniProtKB-KW"/>
</dbReference>
<gene>
    <name evidence="3" type="ORF">ACHAXA_009143</name>
</gene>
<evidence type="ECO:0000313" key="4">
    <source>
        <dbReference type="Proteomes" id="UP001530377"/>
    </source>
</evidence>
<evidence type="ECO:0008006" key="5">
    <source>
        <dbReference type="Google" id="ProtNLM"/>
    </source>
</evidence>
<dbReference type="SUPFAM" id="SSF56349">
    <property type="entry name" value="DNA breaking-rejoining enzymes"/>
    <property type="match status" value="1"/>
</dbReference>
<dbReference type="SUPFAM" id="SSF56672">
    <property type="entry name" value="DNA/RNA polymerases"/>
    <property type="match status" value="1"/>
</dbReference>
<dbReference type="InterPro" id="IPR052055">
    <property type="entry name" value="Hepadnavirus_pol/RT"/>
</dbReference>